<dbReference type="InterPro" id="IPR052932">
    <property type="entry name" value="OprB_Porin"/>
</dbReference>
<dbReference type="EMBL" id="JEMX01000078">
    <property type="protein sequence ID" value="EXI78214.1"/>
    <property type="molecule type" value="Genomic_DNA"/>
</dbReference>
<evidence type="ECO:0000256" key="1">
    <source>
        <dbReference type="ARBA" id="ARBA00008769"/>
    </source>
</evidence>
<dbReference type="InterPro" id="IPR007049">
    <property type="entry name" value="Carb-sel_porin_OprB"/>
</dbReference>
<feature type="region of interest" description="Disordered" evidence="3">
    <location>
        <begin position="41"/>
        <end position="61"/>
    </location>
</feature>
<dbReference type="STRING" id="1454003.AW10_03298"/>
<dbReference type="PATRIC" id="fig|1454003.3.peg.3357"/>
<dbReference type="GO" id="GO:0008643">
    <property type="term" value="P:carbohydrate transport"/>
    <property type="evidence" value="ECO:0007669"/>
    <property type="project" value="InterPro"/>
</dbReference>
<dbReference type="GO" id="GO:0015288">
    <property type="term" value="F:porin activity"/>
    <property type="evidence" value="ECO:0007669"/>
    <property type="project" value="InterPro"/>
</dbReference>
<comment type="similarity">
    <text evidence="1 2">Belongs to the OprB family.</text>
</comment>
<sequence length="475" mass="50099">MFMLKPSLRAVRSALLLSVLFAQALAAHAADALAPGALTREGEVRDGEGGPAREAGSAESGVVAAPNWRESTLGGDWGGARQRLYEAGVELELLYTADYLRNNSGGSKRGGGYMGHVDLIVQFDGEKLLGWQGGSAYLQLISNSGARVNLEYVGSLMGVDNMEAPVNRSGIFQAWLRQSFLDDKASLLLGLYPIDSEFYVTDSSGVFLHPSFGMSAEAGDFGTLAGPSIYPTSAWGARLRIDPDPAWYAMLAVTRGVPSARAATAGPNISWQEGSGSMLIGEVGLRPVELGVTRGGADPAVSQADGFVPISKLALGAWRFTPQFPELVAVDSAGDAKTTTHWGAYILGEQTLYRVPGSSRNLSAFVRYGVTDGKTNNIDYSVSAGIAWQGVFAGREEDIFGIAATRAHVGPQGREFLAGELGTPLSSSAETVVEVTYQAQLARGVIVQPLLQRILNPGLSLPDATVAGARLQLAF</sequence>
<accession>A0A011QHA2</accession>
<dbReference type="PANTHER" id="PTHR37944">
    <property type="entry name" value="PORIN B"/>
    <property type="match status" value="1"/>
</dbReference>
<name>A0A011QHA2_9PROT</name>
<evidence type="ECO:0000256" key="2">
    <source>
        <dbReference type="RuleBase" id="RU363072"/>
    </source>
</evidence>
<feature type="chain" id="PRO_5007227060" evidence="2">
    <location>
        <begin position="30"/>
        <end position="475"/>
    </location>
</feature>
<evidence type="ECO:0000313" key="4">
    <source>
        <dbReference type="EMBL" id="EXI78214.1"/>
    </source>
</evidence>
<dbReference type="Pfam" id="PF04966">
    <property type="entry name" value="OprB"/>
    <property type="match status" value="1"/>
</dbReference>
<gene>
    <name evidence="4" type="primary">oprB_2</name>
    <name evidence="4" type="ORF">AW10_03298</name>
</gene>
<dbReference type="AlphaFoldDB" id="A0A011QHA2"/>
<dbReference type="InterPro" id="IPR038673">
    <property type="entry name" value="OprB_sf"/>
</dbReference>
<proteinExistence type="inferred from homology"/>
<dbReference type="GO" id="GO:0016020">
    <property type="term" value="C:membrane"/>
    <property type="evidence" value="ECO:0007669"/>
    <property type="project" value="InterPro"/>
</dbReference>
<dbReference type="Proteomes" id="UP000021816">
    <property type="component" value="Unassembled WGS sequence"/>
</dbReference>
<protein>
    <submittedName>
        <fullName evidence="4">Outer membrane protein D1</fullName>
    </submittedName>
</protein>
<dbReference type="PANTHER" id="PTHR37944:SF1">
    <property type="entry name" value="PORIN B"/>
    <property type="match status" value="1"/>
</dbReference>
<feature type="signal peptide" evidence="2">
    <location>
        <begin position="1"/>
        <end position="29"/>
    </location>
</feature>
<organism evidence="4 5">
    <name type="scientific">Candidatus Accumulibacter appositus</name>
    <dbReference type="NCBI Taxonomy" id="1454003"/>
    <lineage>
        <taxon>Bacteria</taxon>
        <taxon>Pseudomonadati</taxon>
        <taxon>Pseudomonadota</taxon>
        <taxon>Betaproteobacteria</taxon>
        <taxon>Candidatus Accumulibacter</taxon>
    </lineage>
</organism>
<dbReference type="Gene3D" id="2.40.160.180">
    <property type="entry name" value="Carbohydrate-selective porin OprB"/>
    <property type="match status" value="1"/>
</dbReference>
<evidence type="ECO:0000313" key="5">
    <source>
        <dbReference type="Proteomes" id="UP000021816"/>
    </source>
</evidence>
<comment type="caution">
    <text evidence="4">The sequence shown here is derived from an EMBL/GenBank/DDBJ whole genome shotgun (WGS) entry which is preliminary data.</text>
</comment>
<reference evidence="4 5" key="1">
    <citation type="submission" date="2014-02" db="EMBL/GenBank/DDBJ databases">
        <title>Expanding our view of genomic diversity in Candidatus Accumulibacter clades.</title>
        <authorList>
            <person name="Skennerton C.T."/>
            <person name="Barr J.J."/>
            <person name="Slater F.R."/>
            <person name="Bond P.L."/>
            <person name="Tyson G.W."/>
        </authorList>
    </citation>
    <scope>NUCLEOTIDE SEQUENCE [LARGE SCALE GENOMIC DNA]</scope>
    <source>
        <strain evidence="5">BA-92</strain>
    </source>
</reference>
<keyword evidence="2" id="KW-0732">Signal</keyword>
<evidence type="ECO:0000256" key="3">
    <source>
        <dbReference type="SAM" id="MobiDB-lite"/>
    </source>
</evidence>